<evidence type="ECO:0000256" key="2">
    <source>
        <dbReference type="SAM" id="SignalP"/>
    </source>
</evidence>
<sequence length="190" mass="20588">MLCCAFCAVLCALCCAVLCTALCYAVLYTALCYAAVTLLCAAVLCAPALLLVKEEPAGWFPDTEEGLENLQYTEADTSLGYGGQQATYQGGCLPWELAAVASQAHTLDAHLPQGIPGPSRIQGVEDVGRLTEGKCPRAYKRWNTEERLQIHRACTEMGPSKAARQLSQRFGRKINESTVRSIHKSYIIGL</sequence>
<name>A0A8J5NC57_HOMAM</name>
<reference evidence="3" key="1">
    <citation type="journal article" date="2021" name="Sci. Adv.">
        <title>The American lobster genome reveals insights on longevity, neural, and immune adaptations.</title>
        <authorList>
            <person name="Polinski J.M."/>
            <person name="Zimin A.V."/>
            <person name="Clark K.F."/>
            <person name="Kohn A.B."/>
            <person name="Sadowski N."/>
            <person name="Timp W."/>
            <person name="Ptitsyn A."/>
            <person name="Khanna P."/>
            <person name="Romanova D.Y."/>
            <person name="Williams P."/>
            <person name="Greenwood S.J."/>
            <person name="Moroz L.L."/>
            <person name="Walt D.R."/>
            <person name="Bodnar A.G."/>
        </authorList>
    </citation>
    <scope>NUCLEOTIDE SEQUENCE</scope>
    <source>
        <strain evidence="3">GMGI-L3</strain>
    </source>
</reference>
<proteinExistence type="predicted"/>
<protein>
    <submittedName>
        <fullName evidence="3">Putative Broad-complex core protein-like 11</fullName>
    </submittedName>
</protein>
<keyword evidence="1" id="KW-1133">Transmembrane helix</keyword>
<dbReference type="EMBL" id="JAHLQT010003055">
    <property type="protein sequence ID" value="KAG7176709.1"/>
    <property type="molecule type" value="Genomic_DNA"/>
</dbReference>
<evidence type="ECO:0000256" key="1">
    <source>
        <dbReference type="SAM" id="Phobius"/>
    </source>
</evidence>
<gene>
    <name evidence="3" type="primary">br-L11</name>
    <name evidence="3" type="ORF">Hamer_G015535</name>
</gene>
<feature type="chain" id="PRO_5035296142" evidence="2">
    <location>
        <begin position="22"/>
        <end position="190"/>
    </location>
</feature>
<comment type="caution">
    <text evidence="3">The sequence shown here is derived from an EMBL/GenBank/DDBJ whole genome shotgun (WGS) entry which is preliminary data.</text>
</comment>
<keyword evidence="4" id="KW-1185">Reference proteome</keyword>
<keyword evidence="2" id="KW-0732">Signal</keyword>
<evidence type="ECO:0000313" key="4">
    <source>
        <dbReference type="Proteomes" id="UP000747542"/>
    </source>
</evidence>
<accession>A0A8J5NC57</accession>
<evidence type="ECO:0000313" key="3">
    <source>
        <dbReference type="EMBL" id="KAG7176709.1"/>
    </source>
</evidence>
<feature type="signal peptide" evidence="2">
    <location>
        <begin position="1"/>
        <end position="21"/>
    </location>
</feature>
<dbReference type="Proteomes" id="UP000747542">
    <property type="component" value="Unassembled WGS sequence"/>
</dbReference>
<organism evidence="3 4">
    <name type="scientific">Homarus americanus</name>
    <name type="common">American lobster</name>
    <dbReference type="NCBI Taxonomy" id="6706"/>
    <lineage>
        <taxon>Eukaryota</taxon>
        <taxon>Metazoa</taxon>
        <taxon>Ecdysozoa</taxon>
        <taxon>Arthropoda</taxon>
        <taxon>Crustacea</taxon>
        <taxon>Multicrustacea</taxon>
        <taxon>Malacostraca</taxon>
        <taxon>Eumalacostraca</taxon>
        <taxon>Eucarida</taxon>
        <taxon>Decapoda</taxon>
        <taxon>Pleocyemata</taxon>
        <taxon>Astacidea</taxon>
        <taxon>Nephropoidea</taxon>
        <taxon>Nephropidae</taxon>
        <taxon>Homarus</taxon>
    </lineage>
</organism>
<keyword evidence="1" id="KW-0812">Transmembrane</keyword>
<feature type="transmembrane region" description="Helical" evidence="1">
    <location>
        <begin position="33"/>
        <end position="52"/>
    </location>
</feature>
<dbReference type="AlphaFoldDB" id="A0A8J5NC57"/>
<keyword evidence="1" id="KW-0472">Membrane</keyword>